<dbReference type="InterPro" id="IPR000182">
    <property type="entry name" value="GNAT_dom"/>
</dbReference>
<sequence>MPKAIYKIHRATPQDLNTIIQLIDEASKWLRLKGTDQWARPWPDAESRRQRILDGMRNGITWIVRDGDDTVATISMTSVGNPLLWSPEERREPAVYLHRLVVSRKYAGQGVGAALLEWAAQQGRIRYGAEIVRIDVWQDNLALHSYYRRLGFKSPSGTDETEVRVRDKNFWPSGAVFQRDISNTTAHHISQRIIFIPEPQNSSPFEISRHRYDTPFSAFALRTATASPW</sequence>
<gene>
    <name evidence="2" type="ordered locus">Tcur_4522</name>
</gene>
<dbReference type="EMBL" id="CP001738">
    <property type="protein sequence ID" value="ACZ00050.1"/>
    <property type="molecule type" value="Genomic_DNA"/>
</dbReference>
<organism evidence="2 3">
    <name type="scientific">Thermomonospora curvata (strain ATCC 19995 / DSM 43183 / JCM 3096 / KCTC 9072 / NBRC 15933 / NCIMB 10081 / Henssen B9)</name>
    <dbReference type="NCBI Taxonomy" id="471852"/>
    <lineage>
        <taxon>Bacteria</taxon>
        <taxon>Bacillati</taxon>
        <taxon>Actinomycetota</taxon>
        <taxon>Actinomycetes</taxon>
        <taxon>Streptosporangiales</taxon>
        <taxon>Thermomonosporaceae</taxon>
        <taxon>Thermomonospora</taxon>
    </lineage>
</organism>
<evidence type="ECO:0000259" key="1">
    <source>
        <dbReference type="PROSITE" id="PS51186"/>
    </source>
</evidence>
<dbReference type="Gene3D" id="3.40.630.30">
    <property type="match status" value="1"/>
</dbReference>
<dbReference type="RefSeq" id="WP_012854831.1">
    <property type="nucleotide sequence ID" value="NC_013510.1"/>
</dbReference>
<reference evidence="2 3" key="1">
    <citation type="journal article" date="2011" name="Stand. Genomic Sci.">
        <title>Complete genome sequence of Thermomonospora curvata type strain (B9).</title>
        <authorList>
            <person name="Chertkov O."/>
            <person name="Sikorski J."/>
            <person name="Nolan M."/>
            <person name="Lapidus A."/>
            <person name="Lucas S."/>
            <person name="Del Rio T.G."/>
            <person name="Tice H."/>
            <person name="Cheng J.F."/>
            <person name="Goodwin L."/>
            <person name="Pitluck S."/>
            <person name="Liolios K."/>
            <person name="Ivanova N."/>
            <person name="Mavromatis K."/>
            <person name="Mikhailova N."/>
            <person name="Ovchinnikova G."/>
            <person name="Pati A."/>
            <person name="Chen A."/>
            <person name="Palaniappan K."/>
            <person name="Djao O.D."/>
            <person name="Land M."/>
            <person name="Hauser L."/>
            <person name="Chang Y.J."/>
            <person name="Jeffries C.D."/>
            <person name="Brettin T."/>
            <person name="Han C."/>
            <person name="Detter J.C."/>
            <person name="Rohde M."/>
            <person name="Goker M."/>
            <person name="Woyke T."/>
            <person name="Bristow J."/>
            <person name="Eisen J.A."/>
            <person name="Markowitz V."/>
            <person name="Hugenholtz P."/>
            <person name="Klenk H.P."/>
            <person name="Kyrpides N.C."/>
        </authorList>
    </citation>
    <scope>NUCLEOTIDE SEQUENCE [LARGE SCALE GENOMIC DNA]</scope>
    <source>
        <strain evidence="3">ATCC 19995 / DSM 43183 / JCM 3096 / KCTC 9072 / NBRC 15933 / NCIMB 10081 / Henssen B9</strain>
    </source>
</reference>
<dbReference type="eggNOG" id="COG0456">
    <property type="taxonomic scope" value="Bacteria"/>
</dbReference>
<dbReference type="Proteomes" id="UP000001918">
    <property type="component" value="Chromosome"/>
</dbReference>
<protein>
    <submittedName>
        <fullName evidence="2">GCN5-related N-acetyltransferase</fullName>
    </submittedName>
</protein>
<keyword evidence="3" id="KW-1185">Reference proteome</keyword>
<proteinExistence type="predicted"/>
<dbReference type="InterPro" id="IPR050276">
    <property type="entry name" value="MshD_Acetyltransferase"/>
</dbReference>
<dbReference type="PANTHER" id="PTHR43617">
    <property type="entry name" value="L-AMINO ACID N-ACETYLTRANSFERASE"/>
    <property type="match status" value="1"/>
</dbReference>
<dbReference type="AlphaFoldDB" id="D1A564"/>
<dbReference type="SUPFAM" id="SSF55729">
    <property type="entry name" value="Acyl-CoA N-acyltransferases (Nat)"/>
    <property type="match status" value="1"/>
</dbReference>
<dbReference type="HOGENOM" id="CLU_1275448_0_0_11"/>
<feature type="domain" description="N-acetyltransferase" evidence="1">
    <location>
        <begin position="6"/>
        <end position="182"/>
    </location>
</feature>
<dbReference type="PROSITE" id="PS51186">
    <property type="entry name" value="GNAT"/>
    <property type="match status" value="1"/>
</dbReference>
<name>D1A564_THECD</name>
<dbReference type="KEGG" id="tcu:Tcur_4522"/>
<dbReference type="CDD" id="cd04301">
    <property type="entry name" value="NAT_SF"/>
    <property type="match status" value="1"/>
</dbReference>
<dbReference type="GO" id="GO:0016747">
    <property type="term" value="F:acyltransferase activity, transferring groups other than amino-acyl groups"/>
    <property type="evidence" value="ECO:0007669"/>
    <property type="project" value="InterPro"/>
</dbReference>
<evidence type="ECO:0000313" key="2">
    <source>
        <dbReference type="EMBL" id="ACZ00050.1"/>
    </source>
</evidence>
<keyword evidence="2" id="KW-0808">Transferase</keyword>
<dbReference type="InterPro" id="IPR016181">
    <property type="entry name" value="Acyl_CoA_acyltransferase"/>
</dbReference>
<dbReference type="Pfam" id="PF00583">
    <property type="entry name" value="Acetyltransf_1"/>
    <property type="match status" value="1"/>
</dbReference>
<accession>D1A564</accession>
<evidence type="ECO:0000313" key="3">
    <source>
        <dbReference type="Proteomes" id="UP000001918"/>
    </source>
</evidence>